<proteinExistence type="predicted"/>
<dbReference type="InterPro" id="IPR007963">
    <property type="entry name" value="Peptidase_M61_catalytic"/>
</dbReference>
<sequence length="617" mass="67940">MPHSSQPSSALASGLSPAISYRVEVADLHAHLFRVSLTIAQPAALQRVSLPVWIPGSYLVREFSKNLQNLQAQQSRRRVANLQQIDKNTWDVEAHTGKALVLSYEVYALDNSVRTAWLDAGRGFFNGTSLCLRVHGQEAVTHGLEIVPGKGIEHWSVATGLQAAQVDEQGFGQYEAASYDELVDCPVEMGTFWSGDFKAGGVPHRFVVAGAPPSFDGARLLADTQAICEAEMRFWHQQQAATGKLARKPPHARYVFMLNAVDDGYGGLEHLNSTALICNRRDLPRLADSTAANGQAARQSEGYTTLLGLISHEYFHTWNVKRLRPAEFTRYHYDAEQYTQLLWFFEGFTSYYDDLLLRRAGLLDNAAYLKLLNKTINQVMQTPGRLVQSVAQSSMDAWVKYYRQDENTPNATVSYYTKGALVALCFDLTLRGEGRTTLDEVMRALWVRCQAGPMSEADFAAVLAELSGRSFDAEIEAWVHAKGELPLKDLLAGHGVAVHEDAAQLAQRLGLRVNESQGVTVKMVLRGGAAEQAGFAAGDEWIGVETPSGGWRLGKLDDLPLYAGTSRSLTALVARDKRLIKLPLTLPAPASSITWRLSIENPRAVSAWLEPEAATVR</sequence>
<dbReference type="InterPro" id="IPR001478">
    <property type="entry name" value="PDZ"/>
</dbReference>
<dbReference type="Gene3D" id="2.60.40.3650">
    <property type="match status" value="1"/>
</dbReference>
<dbReference type="Gene3D" id="2.30.42.10">
    <property type="match status" value="1"/>
</dbReference>
<protein>
    <submittedName>
        <fullName evidence="2">Peptidase M61</fullName>
    </submittedName>
</protein>
<dbReference type="Pfam" id="PF17899">
    <property type="entry name" value="Peptidase_M61_N"/>
    <property type="match status" value="1"/>
</dbReference>
<dbReference type="InterPro" id="IPR027268">
    <property type="entry name" value="Peptidase_M4/M1_CTD_sf"/>
</dbReference>
<name>A0A1P8K0L0_9BURK</name>
<dbReference type="InterPro" id="IPR024191">
    <property type="entry name" value="Peptidase_M61"/>
</dbReference>
<accession>A0A1P8K0L0</accession>
<dbReference type="Pfam" id="PF05299">
    <property type="entry name" value="Peptidase_M61"/>
    <property type="match status" value="1"/>
</dbReference>
<keyword evidence="3" id="KW-1185">Reference proteome</keyword>
<dbReference type="SUPFAM" id="SSF55486">
    <property type="entry name" value="Metalloproteases ('zincins'), catalytic domain"/>
    <property type="match status" value="1"/>
</dbReference>
<evidence type="ECO:0000259" key="1">
    <source>
        <dbReference type="PROSITE" id="PS50106"/>
    </source>
</evidence>
<feature type="domain" description="PDZ" evidence="1">
    <location>
        <begin position="495"/>
        <end position="545"/>
    </location>
</feature>
<dbReference type="Proteomes" id="UP000186609">
    <property type="component" value="Chromosome"/>
</dbReference>
<dbReference type="KEGG" id="rhy:RD110_21810"/>
<dbReference type="InterPro" id="IPR040756">
    <property type="entry name" value="Peptidase_M61_N"/>
</dbReference>
<gene>
    <name evidence="2" type="ORF">RD110_21810</name>
</gene>
<dbReference type="PIRSF" id="PIRSF016493">
    <property type="entry name" value="Glycyl_aminpptds"/>
    <property type="match status" value="1"/>
</dbReference>
<dbReference type="STRING" id="1842727.RD110_21810"/>
<dbReference type="PROSITE" id="PS50106">
    <property type="entry name" value="PDZ"/>
    <property type="match status" value="1"/>
</dbReference>
<reference evidence="2 3" key="1">
    <citation type="submission" date="2017-01" db="EMBL/GenBank/DDBJ databases">
        <authorList>
            <person name="Mah S.A."/>
            <person name="Swanson W.J."/>
            <person name="Moy G.W."/>
            <person name="Vacquier V.D."/>
        </authorList>
    </citation>
    <scope>NUCLEOTIDE SEQUENCE [LARGE SCALE GENOMIC DNA]</scope>
    <source>
        <strain evidence="2 3">DCY110</strain>
    </source>
</reference>
<dbReference type="InterPro" id="IPR036034">
    <property type="entry name" value="PDZ_sf"/>
</dbReference>
<dbReference type="Gene3D" id="1.10.390.10">
    <property type="entry name" value="Neutral Protease Domain 2"/>
    <property type="match status" value="1"/>
</dbReference>
<evidence type="ECO:0000313" key="2">
    <source>
        <dbReference type="EMBL" id="APW39525.1"/>
    </source>
</evidence>
<dbReference type="RefSeq" id="WP_076201960.1">
    <property type="nucleotide sequence ID" value="NZ_CP019236.1"/>
</dbReference>
<dbReference type="OrthoDB" id="9778516at2"/>
<dbReference type="AlphaFoldDB" id="A0A1P8K0L0"/>
<dbReference type="EMBL" id="CP019236">
    <property type="protein sequence ID" value="APW39525.1"/>
    <property type="molecule type" value="Genomic_DNA"/>
</dbReference>
<evidence type="ECO:0000313" key="3">
    <source>
        <dbReference type="Proteomes" id="UP000186609"/>
    </source>
</evidence>
<organism evidence="2 3">
    <name type="scientific">Rhodoferax koreensis</name>
    <dbReference type="NCBI Taxonomy" id="1842727"/>
    <lineage>
        <taxon>Bacteria</taxon>
        <taxon>Pseudomonadati</taxon>
        <taxon>Pseudomonadota</taxon>
        <taxon>Betaproteobacteria</taxon>
        <taxon>Burkholderiales</taxon>
        <taxon>Comamonadaceae</taxon>
        <taxon>Rhodoferax</taxon>
    </lineage>
</organism>